<evidence type="ECO:0000256" key="3">
    <source>
        <dbReference type="ARBA" id="ARBA00005043"/>
    </source>
</evidence>
<dbReference type="Gene3D" id="3.40.50.300">
    <property type="entry name" value="P-loop containing nucleotide triphosphate hydrolases"/>
    <property type="match status" value="1"/>
</dbReference>
<evidence type="ECO:0000256" key="9">
    <source>
        <dbReference type="SAM" id="MobiDB-lite"/>
    </source>
</evidence>
<evidence type="ECO:0000256" key="4">
    <source>
        <dbReference type="ARBA" id="ARBA00007573"/>
    </source>
</evidence>
<evidence type="ECO:0000256" key="8">
    <source>
        <dbReference type="ARBA" id="ARBA00023242"/>
    </source>
</evidence>
<dbReference type="Proteomes" id="UP000053477">
    <property type="component" value="Unassembled WGS sequence"/>
</dbReference>
<keyword evidence="8" id="KW-0539">Nucleus</keyword>
<dbReference type="GO" id="GO:0008023">
    <property type="term" value="C:transcription elongation factor complex"/>
    <property type="evidence" value="ECO:0007669"/>
    <property type="project" value="TreeGrafter"/>
</dbReference>
<comment type="similarity">
    <text evidence="4">Belongs to the ELP4 family.</text>
</comment>
<dbReference type="PANTHER" id="PTHR12896:SF1">
    <property type="entry name" value="ELONGATOR COMPLEX PROTEIN 4"/>
    <property type="match status" value="1"/>
</dbReference>
<dbReference type="FunCoup" id="A0A0H2SEV1">
    <property type="interactions" value="572"/>
</dbReference>
<gene>
    <name evidence="10" type="ORF">SCHPADRAFT_992340</name>
</gene>
<dbReference type="Pfam" id="PF05625">
    <property type="entry name" value="PAXNEB"/>
    <property type="match status" value="1"/>
</dbReference>
<evidence type="ECO:0000256" key="6">
    <source>
        <dbReference type="ARBA" id="ARBA00022490"/>
    </source>
</evidence>
<protein>
    <recommendedName>
        <fullName evidence="5">Elongator complex protein 4</fullName>
    </recommendedName>
</protein>
<evidence type="ECO:0000256" key="2">
    <source>
        <dbReference type="ARBA" id="ARBA00004496"/>
    </source>
</evidence>
<organism evidence="10 11">
    <name type="scientific">Schizopora paradoxa</name>
    <dbReference type="NCBI Taxonomy" id="27342"/>
    <lineage>
        <taxon>Eukaryota</taxon>
        <taxon>Fungi</taxon>
        <taxon>Dikarya</taxon>
        <taxon>Basidiomycota</taxon>
        <taxon>Agaricomycotina</taxon>
        <taxon>Agaricomycetes</taxon>
        <taxon>Hymenochaetales</taxon>
        <taxon>Schizoporaceae</taxon>
        <taxon>Schizopora</taxon>
    </lineage>
</organism>
<evidence type="ECO:0000256" key="1">
    <source>
        <dbReference type="ARBA" id="ARBA00004123"/>
    </source>
</evidence>
<keyword evidence="11" id="KW-1185">Reference proteome</keyword>
<dbReference type="OrthoDB" id="289162at2759"/>
<dbReference type="GO" id="GO:0033588">
    <property type="term" value="C:elongator holoenzyme complex"/>
    <property type="evidence" value="ECO:0007669"/>
    <property type="project" value="InterPro"/>
</dbReference>
<dbReference type="AlphaFoldDB" id="A0A0H2SEV1"/>
<evidence type="ECO:0000256" key="5">
    <source>
        <dbReference type="ARBA" id="ARBA00020265"/>
    </source>
</evidence>
<name>A0A0H2SEV1_9AGAM</name>
<dbReference type="GO" id="GO:0005737">
    <property type="term" value="C:cytoplasm"/>
    <property type="evidence" value="ECO:0007669"/>
    <property type="project" value="UniProtKB-SubCell"/>
</dbReference>
<accession>A0A0H2SEV1</accession>
<evidence type="ECO:0000313" key="10">
    <source>
        <dbReference type="EMBL" id="KLO20258.1"/>
    </source>
</evidence>
<reference evidence="10 11" key="1">
    <citation type="submission" date="2015-04" db="EMBL/GenBank/DDBJ databases">
        <title>Complete genome sequence of Schizopora paradoxa KUC8140, a cosmopolitan wood degrader in East Asia.</title>
        <authorList>
            <consortium name="DOE Joint Genome Institute"/>
            <person name="Min B."/>
            <person name="Park H."/>
            <person name="Jang Y."/>
            <person name="Kim J.-J."/>
            <person name="Kim K.H."/>
            <person name="Pangilinan J."/>
            <person name="Lipzen A."/>
            <person name="Riley R."/>
            <person name="Grigoriev I.V."/>
            <person name="Spatafora J.W."/>
            <person name="Choi I.-G."/>
        </authorList>
    </citation>
    <scope>NUCLEOTIDE SEQUENCE [LARGE SCALE GENOMIC DNA]</scope>
    <source>
        <strain evidence="10 11">KUC8140</strain>
    </source>
</reference>
<dbReference type="InterPro" id="IPR027417">
    <property type="entry name" value="P-loop_NTPase"/>
</dbReference>
<feature type="compositionally biased region" description="Basic and acidic residues" evidence="9">
    <location>
        <begin position="427"/>
        <end position="437"/>
    </location>
</feature>
<sequence>MSSFKRKTTTSSPHKSSNAQGTRISQTNSQIQFTSTGVPSLDDILGGGIQLGTDVLLLNPDPHSSHATLVQKYCISQGLASGHKVHVFDSDAEDLVASCMWKQEAEPSSNSIPNQTSNEDEDPSTGEDKVKIAWRYERMDKFRTTVSSNSSINDDYCEAFDLSCKVPYSIIKSSTVSGNLVYYDVFDEECPYETMASRIKDVLASAYDQPPSSGGGVTRLILPSFAGPSWGEPSSQKIISFLLRLRSLLRKYPLSCAVLDLPSHLSSSSHEDPSWTDKLSWVSDACISLEASSSDPSMAVMLPSHHGLVRILRLPTFQTLVPISDRSSTLRGISASSSSGNSGGVGENNLAFKCTRRRLVFETFHLDVEGGVGERRTTPATTVAVGNEHSENKQALPLLQGDRSAANVQVEIINNPIPESPSVASKEPAKETKEGAKRQKVRRKVGFQTDKPDIYDF</sequence>
<dbReference type="InterPro" id="IPR008728">
    <property type="entry name" value="Elongator_complex_protein_4"/>
</dbReference>
<dbReference type="CDD" id="cd19494">
    <property type="entry name" value="Elp4"/>
    <property type="match status" value="1"/>
</dbReference>
<proteinExistence type="inferred from homology"/>
<feature type="compositionally biased region" description="Polar residues" evidence="9">
    <location>
        <begin position="9"/>
        <end position="29"/>
    </location>
</feature>
<dbReference type="EMBL" id="KQ085883">
    <property type="protein sequence ID" value="KLO20258.1"/>
    <property type="molecule type" value="Genomic_DNA"/>
</dbReference>
<evidence type="ECO:0000256" key="7">
    <source>
        <dbReference type="ARBA" id="ARBA00022694"/>
    </source>
</evidence>
<dbReference type="STRING" id="27342.A0A0H2SEV1"/>
<keyword evidence="7" id="KW-0819">tRNA processing</keyword>
<feature type="region of interest" description="Disordered" evidence="9">
    <location>
        <begin position="1"/>
        <end position="29"/>
    </location>
</feature>
<comment type="pathway">
    <text evidence="3">tRNA modification; 5-methoxycarbonylmethyl-2-thiouridine-tRNA biosynthesis.</text>
</comment>
<keyword evidence="6" id="KW-0963">Cytoplasm</keyword>
<feature type="region of interest" description="Disordered" evidence="9">
    <location>
        <begin position="416"/>
        <end position="457"/>
    </location>
</feature>
<evidence type="ECO:0000313" key="11">
    <source>
        <dbReference type="Proteomes" id="UP000053477"/>
    </source>
</evidence>
<feature type="compositionally biased region" description="Polar residues" evidence="9">
    <location>
        <begin position="106"/>
        <end position="117"/>
    </location>
</feature>
<comment type="subcellular location">
    <subcellularLocation>
        <location evidence="2">Cytoplasm</location>
    </subcellularLocation>
    <subcellularLocation>
        <location evidence="1">Nucleus</location>
    </subcellularLocation>
</comment>
<dbReference type="UniPathway" id="UPA00988"/>
<dbReference type="PANTHER" id="PTHR12896">
    <property type="entry name" value="PAX6 NEIGHBOR PROTEIN PAXNEB"/>
    <property type="match status" value="1"/>
</dbReference>
<feature type="region of interest" description="Disordered" evidence="9">
    <location>
        <begin position="106"/>
        <end position="127"/>
    </location>
</feature>
<dbReference type="GO" id="GO:0002098">
    <property type="term" value="P:tRNA wobble uridine modification"/>
    <property type="evidence" value="ECO:0007669"/>
    <property type="project" value="InterPro"/>
</dbReference>
<dbReference type="InParanoid" id="A0A0H2SEV1"/>